<dbReference type="AlphaFoldDB" id="A0A369A8Y9"/>
<keyword evidence="3" id="KW-1185">Reference proteome</keyword>
<feature type="transmembrane region" description="Helical" evidence="1">
    <location>
        <begin position="12"/>
        <end position="30"/>
    </location>
</feature>
<reference evidence="2 3" key="1">
    <citation type="submission" date="2018-07" db="EMBL/GenBank/DDBJ databases">
        <title>Genomic Encyclopedia of Type Strains, Phase IV (KMG-IV): sequencing the most valuable type-strain genomes for metagenomic binning, comparative biology and taxonomic classification.</title>
        <authorList>
            <person name="Goeker M."/>
        </authorList>
    </citation>
    <scope>NUCLEOTIDE SEQUENCE [LARGE SCALE GENOMIC DNA]</scope>
    <source>
        <strain evidence="2 3">DSM 21410</strain>
    </source>
</reference>
<name>A0A369A8Y9_9FLAO</name>
<protein>
    <submittedName>
        <fullName evidence="2">Uncharacterized protein</fullName>
    </submittedName>
</protein>
<dbReference type="Proteomes" id="UP000253517">
    <property type="component" value="Unassembled WGS sequence"/>
</dbReference>
<evidence type="ECO:0000256" key="1">
    <source>
        <dbReference type="SAM" id="Phobius"/>
    </source>
</evidence>
<dbReference type="EMBL" id="QPJS01000001">
    <property type="protein sequence ID" value="RCX04878.1"/>
    <property type="molecule type" value="Genomic_DNA"/>
</dbReference>
<proteinExistence type="predicted"/>
<feature type="transmembrane region" description="Helical" evidence="1">
    <location>
        <begin position="36"/>
        <end position="57"/>
    </location>
</feature>
<comment type="caution">
    <text evidence="2">The sequence shown here is derived from an EMBL/GenBank/DDBJ whole genome shotgun (WGS) entry which is preliminary data.</text>
</comment>
<keyword evidence="1" id="KW-0812">Transmembrane</keyword>
<organism evidence="2 3">
    <name type="scientific">Schleiferia thermophila</name>
    <dbReference type="NCBI Taxonomy" id="884107"/>
    <lineage>
        <taxon>Bacteria</taxon>
        <taxon>Pseudomonadati</taxon>
        <taxon>Bacteroidota</taxon>
        <taxon>Flavobacteriia</taxon>
        <taxon>Flavobacteriales</taxon>
        <taxon>Schleiferiaceae</taxon>
        <taxon>Schleiferia</taxon>
    </lineage>
</organism>
<accession>A0A369A8Y9</accession>
<gene>
    <name evidence="2" type="ORF">DES35_101148</name>
</gene>
<keyword evidence="1" id="KW-0472">Membrane</keyword>
<evidence type="ECO:0000313" key="2">
    <source>
        <dbReference type="EMBL" id="RCX04878.1"/>
    </source>
</evidence>
<evidence type="ECO:0000313" key="3">
    <source>
        <dbReference type="Proteomes" id="UP000253517"/>
    </source>
</evidence>
<keyword evidence="1" id="KW-1133">Transmembrane helix</keyword>
<sequence>MVVKKKSKMKKIIPVAFLHLLCGILSPVFYLSGYYALGMFLFSISPLVLIWLVYLILRDKAYVPPVSYENQWYQDNTHLKFSHTSEWEESK</sequence>